<dbReference type="InterPro" id="IPR035965">
    <property type="entry name" value="PAS-like_dom_sf"/>
</dbReference>
<evidence type="ECO:0000313" key="9">
    <source>
        <dbReference type="Proteomes" id="UP000326641"/>
    </source>
</evidence>
<proteinExistence type="predicted"/>
<feature type="transmembrane region" description="Helical" evidence="6">
    <location>
        <begin position="48"/>
        <end position="73"/>
    </location>
</feature>
<keyword evidence="5" id="KW-0175">Coiled coil</keyword>
<keyword evidence="8" id="KW-0548">Nucleotidyltransferase</keyword>
<dbReference type="Pfam" id="PF08448">
    <property type="entry name" value="PAS_4"/>
    <property type="match status" value="1"/>
</dbReference>
<dbReference type="NCBIfam" id="TIGR00573">
    <property type="entry name" value="dnaq"/>
    <property type="match status" value="1"/>
</dbReference>
<reference evidence="8" key="1">
    <citation type="submission" date="2018-11" db="EMBL/GenBank/DDBJ databases">
        <authorList>
            <person name="Onetto C."/>
        </authorList>
    </citation>
    <scope>NUCLEOTIDE SEQUENCE [LARGE SCALE GENOMIC DNA]</scope>
</reference>
<keyword evidence="6" id="KW-1133">Transmembrane helix</keyword>
<feature type="transmembrane region" description="Helical" evidence="6">
    <location>
        <begin position="6"/>
        <end position="27"/>
    </location>
</feature>
<evidence type="ECO:0000313" key="8">
    <source>
        <dbReference type="EMBL" id="VUX47771.1"/>
    </source>
</evidence>
<comment type="catalytic activity">
    <reaction evidence="4">
        <text>DNA(n) + a 2'-deoxyribonucleoside 5'-triphosphate = DNA(n+1) + diphosphate</text>
        <dbReference type="Rhea" id="RHEA:22508"/>
        <dbReference type="Rhea" id="RHEA-COMP:17339"/>
        <dbReference type="Rhea" id="RHEA-COMP:17340"/>
        <dbReference type="ChEBI" id="CHEBI:33019"/>
        <dbReference type="ChEBI" id="CHEBI:61560"/>
        <dbReference type="ChEBI" id="CHEBI:173112"/>
        <dbReference type="EC" id="2.7.7.7"/>
    </reaction>
</comment>
<evidence type="ECO:0000256" key="1">
    <source>
        <dbReference type="ARBA" id="ARBA00012417"/>
    </source>
</evidence>
<comment type="caution">
    <text evidence="8">The sequence shown here is derived from an EMBL/GenBank/DDBJ whole genome shotgun (WGS) entry which is preliminary data.</text>
</comment>
<dbReference type="InterPro" id="IPR013520">
    <property type="entry name" value="Ribonucl_H"/>
</dbReference>
<dbReference type="GO" id="GO:0005829">
    <property type="term" value="C:cytosol"/>
    <property type="evidence" value="ECO:0007669"/>
    <property type="project" value="TreeGrafter"/>
</dbReference>
<dbReference type="InterPro" id="IPR003660">
    <property type="entry name" value="HAMP_dom"/>
</dbReference>
<dbReference type="Proteomes" id="UP000326641">
    <property type="component" value="Unassembled WGS sequence"/>
</dbReference>
<dbReference type="EMBL" id="UXAT02000052">
    <property type="protein sequence ID" value="VUX47771.1"/>
    <property type="molecule type" value="Genomic_DNA"/>
</dbReference>
<dbReference type="EC" id="2.7.7.7" evidence="1"/>
<protein>
    <recommendedName>
        <fullName evidence="1">DNA-directed DNA polymerase</fullName>
        <ecNumber evidence="1">2.7.7.7</ecNumber>
    </recommendedName>
</protein>
<dbReference type="GO" id="GO:0016020">
    <property type="term" value="C:membrane"/>
    <property type="evidence" value="ECO:0007669"/>
    <property type="project" value="InterPro"/>
</dbReference>
<dbReference type="FunFam" id="3.30.420.10:FF:000045">
    <property type="entry name" value="3'-5' exonuclease DinG"/>
    <property type="match status" value="1"/>
</dbReference>
<dbReference type="GO" id="GO:0045004">
    <property type="term" value="P:DNA replication proofreading"/>
    <property type="evidence" value="ECO:0007669"/>
    <property type="project" value="TreeGrafter"/>
</dbReference>
<keyword evidence="6" id="KW-0812">Transmembrane</keyword>
<evidence type="ECO:0000256" key="2">
    <source>
        <dbReference type="ARBA" id="ARBA00025483"/>
    </source>
</evidence>
<organism evidence="8 9">
    <name type="scientific">Candidatus Defluviicoccus seviourii</name>
    <dbReference type="NCBI Taxonomy" id="2565273"/>
    <lineage>
        <taxon>Bacteria</taxon>
        <taxon>Pseudomonadati</taxon>
        <taxon>Pseudomonadota</taxon>
        <taxon>Alphaproteobacteria</taxon>
        <taxon>Rhodospirillales</taxon>
        <taxon>Rhodospirillaceae</taxon>
        <taxon>Defluviicoccus</taxon>
    </lineage>
</organism>
<dbReference type="InterPro" id="IPR006054">
    <property type="entry name" value="DnaQ"/>
</dbReference>
<dbReference type="Gene3D" id="3.30.420.10">
    <property type="entry name" value="Ribonuclease H-like superfamily/Ribonuclease H"/>
    <property type="match status" value="1"/>
</dbReference>
<comment type="subunit">
    <text evidence="3">DNA polymerase III contains a core (composed of alpha, epsilon and theta chains) that associates with a tau subunit. This core dimerizes to form the POLIII' complex. PolIII' associates with the gamma complex (composed of gamma, delta, delta', psi and chi chains) and with the beta chain to form the complete DNA polymerase III complex.</text>
</comment>
<dbReference type="InterPro" id="IPR013656">
    <property type="entry name" value="PAS_4"/>
</dbReference>
<dbReference type="GO" id="GO:0008408">
    <property type="term" value="F:3'-5' exonuclease activity"/>
    <property type="evidence" value="ECO:0007669"/>
    <property type="project" value="TreeGrafter"/>
</dbReference>
<dbReference type="SMART" id="SM00479">
    <property type="entry name" value="EXOIII"/>
    <property type="match status" value="1"/>
</dbReference>
<evidence type="ECO:0000259" key="7">
    <source>
        <dbReference type="PROSITE" id="PS50885"/>
    </source>
</evidence>
<dbReference type="SMART" id="SM00091">
    <property type="entry name" value="PAS"/>
    <property type="match status" value="1"/>
</dbReference>
<dbReference type="GO" id="GO:0007165">
    <property type="term" value="P:signal transduction"/>
    <property type="evidence" value="ECO:0007669"/>
    <property type="project" value="InterPro"/>
</dbReference>
<dbReference type="CDD" id="cd00130">
    <property type="entry name" value="PAS"/>
    <property type="match status" value="1"/>
</dbReference>
<feature type="domain" description="HAMP" evidence="7">
    <location>
        <begin position="70"/>
        <end position="123"/>
    </location>
</feature>
<keyword evidence="6" id="KW-0472">Membrane</keyword>
<dbReference type="GO" id="GO:0003887">
    <property type="term" value="F:DNA-directed DNA polymerase activity"/>
    <property type="evidence" value="ECO:0007669"/>
    <property type="project" value="UniProtKB-EC"/>
</dbReference>
<dbReference type="GO" id="GO:0003677">
    <property type="term" value="F:DNA binding"/>
    <property type="evidence" value="ECO:0007669"/>
    <property type="project" value="InterPro"/>
</dbReference>
<gene>
    <name evidence="8" type="ORF">DF3PA_70092</name>
</gene>
<dbReference type="PANTHER" id="PTHR30231:SF41">
    <property type="entry name" value="DNA POLYMERASE III SUBUNIT EPSILON"/>
    <property type="match status" value="1"/>
</dbReference>
<feature type="coiled-coil region" evidence="5">
    <location>
        <begin position="126"/>
        <end position="153"/>
    </location>
</feature>
<dbReference type="SUPFAM" id="SSF53098">
    <property type="entry name" value="Ribonuclease H-like"/>
    <property type="match status" value="1"/>
</dbReference>
<dbReference type="Gene3D" id="3.30.450.20">
    <property type="entry name" value="PAS domain"/>
    <property type="match status" value="1"/>
</dbReference>
<evidence type="ECO:0000256" key="5">
    <source>
        <dbReference type="SAM" id="Coils"/>
    </source>
</evidence>
<accession>A0A564WHH6</accession>
<dbReference type="AlphaFoldDB" id="A0A564WHH6"/>
<dbReference type="InterPro" id="IPR036397">
    <property type="entry name" value="RNaseH_sf"/>
</dbReference>
<dbReference type="PANTHER" id="PTHR30231">
    <property type="entry name" value="DNA POLYMERASE III SUBUNIT EPSILON"/>
    <property type="match status" value="1"/>
</dbReference>
<name>A0A564WHH6_9PROT</name>
<dbReference type="InterPro" id="IPR012337">
    <property type="entry name" value="RNaseH-like_sf"/>
</dbReference>
<evidence type="ECO:0000256" key="4">
    <source>
        <dbReference type="ARBA" id="ARBA00049244"/>
    </source>
</evidence>
<evidence type="ECO:0000256" key="3">
    <source>
        <dbReference type="ARBA" id="ARBA00026073"/>
    </source>
</evidence>
<keyword evidence="9" id="KW-1185">Reference proteome</keyword>
<dbReference type="SUPFAM" id="SSF55785">
    <property type="entry name" value="PYP-like sensor domain (PAS domain)"/>
    <property type="match status" value="1"/>
</dbReference>
<dbReference type="CDD" id="cd06127">
    <property type="entry name" value="DEDDh"/>
    <property type="match status" value="1"/>
</dbReference>
<evidence type="ECO:0000256" key="6">
    <source>
        <dbReference type="SAM" id="Phobius"/>
    </source>
</evidence>
<keyword evidence="8" id="KW-0808">Transferase</keyword>
<dbReference type="InterPro" id="IPR000014">
    <property type="entry name" value="PAS"/>
</dbReference>
<dbReference type="PROSITE" id="PS50885">
    <property type="entry name" value="HAMP"/>
    <property type="match status" value="1"/>
</dbReference>
<dbReference type="Pfam" id="PF00929">
    <property type="entry name" value="RNase_T"/>
    <property type="match status" value="1"/>
</dbReference>
<sequence length="712" mass="77340">MLGKAVVLFVAVAVSPFAAIMVTAFLLKEEIPADRLAFLAALPASHPGPFALGLFVIVALAWAIAALVTYGYIAPLRSIAEGTRVIALSNRRHRLSDEGGSREMREVASSINALADRFLAVEADVMGRIQEARQALEEERNTLSALVAKLTQGVLVCNPEGRILLYNPRAQKLLEAEARATGAADWVGLGRSIESFIDETQLAHALEHIHHRLAAGDAAVLVPFVVQRPGGQTLSAHVVPVLDNDRRFRGYILTLEDITQRAGVDARRTTLLQTLTEGQRSAIASVRAAVETILTFPDMDEDGRQQFLGAIRDEAVKMSGRLDALEVEYAEELKAHVPFQEMLGSELVAAIGRSVRETGGVDLEVDAPLDPIWLRVDTLAIERSILFLVSQLSQACSASALSLTLEQRGGLVGLALSWSGAPLHGEALKRWGLRNVMTDRHGTSLTLFEVIERHGGAIWAHPPAIDGRPFVRVVLPVSEGRQGADRDAAEAGYGHDFDFRLFEETTQVVDRMNAPLSKLSYTVIDTETTGLDPRGGDEIIAIGAVRIVNGRLLRREIFDSLVKPKKPIPEASRAIHNISNEMVRGMPPISEALPALHRFVEDTVIVGHNVDFDMCFFALAADETGVRFDHHTLDTLLLEHAIHANQEDKSLEAIARRLGVAVTARHSALGDAVTAAEIFLGMIPLLEERGIRTLAEAKAASAATPAARHHQY</sequence>
<comment type="function">
    <text evidence="2">DNA polymerase III is a complex, multichain enzyme responsible for most of the replicative synthesis in bacteria. The epsilon subunit contain the editing function and is a proofreading 3'-5' exonuclease.</text>
</comment>